<proteinExistence type="predicted"/>
<evidence type="ECO:0000313" key="3">
    <source>
        <dbReference type="Proteomes" id="UP000188533"/>
    </source>
</evidence>
<sequence>MTLGKLVGHILNNSVFCYLCLVQFFIVYQSFEITVQVFSILLILLDFTETKHFIFITLLRLPFDKFRFFQPSPNFSNLRFHGSMSSGSGAR</sequence>
<keyword evidence="3" id="KW-1185">Reference proteome</keyword>
<name>A0A1Q3DX22_LENED</name>
<reference evidence="2 3" key="2">
    <citation type="submission" date="2017-02" db="EMBL/GenBank/DDBJ databases">
        <title>A genome survey and senescence transcriptome analysis in Lentinula edodes.</title>
        <authorList>
            <person name="Sakamoto Y."/>
            <person name="Nakade K."/>
            <person name="Sato S."/>
            <person name="Yoshida Y."/>
            <person name="Miyazaki K."/>
            <person name="Natsume S."/>
            <person name="Konno N."/>
        </authorList>
    </citation>
    <scope>NUCLEOTIDE SEQUENCE [LARGE SCALE GENOMIC DNA]</scope>
    <source>
        <strain evidence="2 3">NBRC 111202</strain>
    </source>
</reference>
<reference evidence="2 3" key="1">
    <citation type="submission" date="2016-08" db="EMBL/GenBank/DDBJ databases">
        <authorList>
            <consortium name="Lentinula edodes genome sequencing consortium"/>
            <person name="Sakamoto Y."/>
            <person name="Nakade K."/>
            <person name="Sato S."/>
            <person name="Yoshida Y."/>
            <person name="Miyazaki K."/>
            <person name="Natsume S."/>
            <person name="Konno N."/>
        </authorList>
    </citation>
    <scope>NUCLEOTIDE SEQUENCE [LARGE SCALE GENOMIC DNA]</scope>
    <source>
        <strain evidence="2 3">NBRC 111202</strain>
    </source>
</reference>
<dbReference type="Proteomes" id="UP000188533">
    <property type="component" value="Unassembled WGS sequence"/>
</dbReference>
<comment type="caution">
    <text evidence="2">The sequence shown here is derived from an EMBL/GenBank/DDBJ whole genome shotgun (WGS) entry which is preliminary data.</text>
</comment>
<keyword evidence="1" id="KW-1133">Transmembrane helix</keyword>
<keyword evidence="1" id="KW-0812">Transmembrane</keyword>
<keyword evidence="1" id="KW-0472">Membrane</keyword>
<dbReference type="AlphaFoldDB" id="A0A1Q3DX22"/>
<dbReference type="EMBL" id="BDGU01000014">
    <property type="protein sequence ID" value="GAV99480.1"/>
    <property type="molecule type" value="Genomic_DNA"/>
</dbReference>
<feature type="transmembrane region" description="Helical" evidence="1">
    <location>
        <begin position="12"/>
        <end position="31"/>
    </location>
</feature>
<organism evidence="2 3">
    <name type="scientific">Lentinula edodes</name>
    <name type="common">Shiitake mushroom</name>
    <name type="synonym">Lentinus edodes</name>
    <dbReference type="NCBI Taxonomy" id="5353"/>
    <lineage>
        <taxon>Eukaryota</taxon>
        <taxon>Fungi</taxon>
        <taxon>Dikarya</taxon>
        <taxon>Basidiomycota</taxon>
        <taxon>Agaricomycotina</taxon>
        <taxon>Agaricomycetes</taxon>
        <taxon>Agaricomycetidae</taxon>
        <taxon>Agaricales</taxon>
        <taxon>Marasmiineae</taxon>
        <taxon>Omphalotaceae</taxon>
        <taxon>Lentinula</taxon>
    </lineage>
</organism>
<feature type="transmembrane region" description="Helical" evidence="1">
    <location>
        <begin position="37"/>
        <end position="59"/>
    </location>
</feature>
<evidence type="ECO:0000256" key="1">
    <source>
        <dbReference type="SAM" id="Phobius"/>
    </source>
</evidence>
<accession>A0A1Q3DX22</accession>
<evidence type="ECO:0000313" key="2">
    <source>
        <dbReference type="EMBL" id="GAV99480.1"/>
    </source>
</evidence>
<protein>
    <submittedName>
        <fullName evidence="2">Uncharacterized protein</fullName>
    </submittedName>
</protein>
<gene>
    <name evidence="2" type="ORF">LENED_000939</name>
</gene>